<dbReference type="InterPro" id="IPR015421">
    <property type="entry name" value="PyrdxlP-dep_Trfase_major"/>
</dbReference>
<protein>
    <submittedName>
        <fullName evidence="1">Uncharacterized protein</fullName>
    </submittedName>
</protein>
<dbReference type="InterPro" id="IPR015424">
    <property type="entry name" value="PyrdxlP-dep_Trfase"/>
</dbReference>
<dbReference type="SUPFAM" id="SSF53383">
    <property type="entry name" value="PLP-dependent transferases"/>
    <property type="match status" value="1"/>
</dbReference>
<name>A0A0M0KAA8_9EUKA</name>
<sequence length="90" mass="9442">MHVLGNSTFSKILGPGVRVGWIESHPAIIERLSNSATVSSSGASAQLMGSVLEAAMASGDLTGMLFTTRQLLARRTAAVQARFEQVRVAA</sequence>
<dbReference type="PANTHER" id="PTHR42858:SF1">
    <property type="entry name" value="LD15494P"/>
    <property type="match status" value="1"/>
</dbReference>
<accession>A0A0M0KAA8</accession>
<organism evidence="1 2">
    <name type="scientific">Chrysochromulina tobinii</name>
    <dbReference type="NCBI Taxonomy" id="1460289"/>
    <lineage>
        <taxon>Eukaryota</taxon>
        <taxon>Haptista</taxon>
        <taxon>Haptophyta</taxon>
        <taxon>Prymnesiophyceae</taxon>
        <taxon>Prymnesiales</taxon>
        <taxon>Chrysochromulinaceae</taxon>
        <taxon>Chrysochromulina</taxon>
    </lineage>
</organism>
<evidence type="ECO:0000313" key="1">
    <source>
        <dbReference type="EMBL" id="KOO35765.1"/>
    </source>
</evidence>
<gene>
    <name evidence="1" type="ORF">Ctob_014524</name>
</gene>
<dbReference type="Gene3D" id="3.40.640.10">
    <property type="entry name" value="Type I PLP-dependent aspartate aminotransferase-like (Major domain)"/>
    <property type="match status" value="1"/>
</dbReference>
<dbReference type="PANTHER" id="PTHR42858">
    <property type="entry name" value="AMINOTRANSFERASE"/>
    <property type="match status" value="1"/>
</dbReference>
<dbReference type="EMBL" id="JWZX01000760">
    <property type="protein sequence ID" value="KOO35765.1"/>
    <property type="molecule type" value="Genomic_DNA"/>
</dbReference>
<proteinExistence type="predicted"/>
<comment type="caution">
    <text evidence="1">The sequence shown here is derived from an EMBL/GenBank/DDBJ whole genome shotgun (WGS) entry which is preliminary data.</text>
</comment>
<dbReference type="GO" id="GO:0047536">
    <property type="term" value="F:2-aminoadipate transaminase activity"/>
    <property type="evidence" value="ECO:0007669"/>
    <property type="project" value="TreeGrafter"/>
</dbReference>
<evidence type="ECO:0000313" key="2">
    <source>
        <dbReference type="Proteomes" id="UP000037460"/>
    </source>
</evidence>
<dbReference type="AlphaFoldDB" id="A0A0M0KAA8"/>
<reference evidence="2" key="1">
    <citation type="journal article" date="2015" name="PLoS Genet.">
        <title>Genome Sequence and Transcriptome Analyses of Chrysochromulina tobin: Metabolic Tools for Enhanced Algal Fitness in the Prominent Order Prymnesiales (Haptophyceae).</title>
        <authorList>
            <person name="Hovde B.T."/>
            <person name="Deodato C.R."/>
            <person name="Hunsperger H.M."/>
            <person name="Ryken S.A."/>
            <person name="Yost W."/>
            <person name="Jha R.K."/>
            <person name="Patterson J."/>
            <person name="Monnat R.J. Jr."/>
            <person name="Barlow S.B."/>
            <person name="Starkenburg S.R."/>
            <person name="Cattolico R.A."/>
        </authorList>
    </citation>
    <scope>NUCLEOTIDE SEQUENCE</scope>
    <source>
        <strain evidence="2">CCMP291</strain>
    </source>
</reference>
<dbReference type="Proteomes" id="UP000037460">
    <property type="component" value="Unassembled WGS sequence"/>
</dbReference>
<keyword evidence="2" id="KW-1185">Reference proteome</keyword>
<dbReference type="OrthoDB" id="691673at2759"/>